<accession>A0A8S5RHY4</accession>
<reference evidence="1" key="1">
    <citation type="journal article" date="2021" name="Proc. Natl. Acad. Sci. U.S.A.">
        <title>A Catalog of Tens of Thousands of Viruses from Human Metagenomes Reveals Hidden Associations with Chronic Diseases.</title>
        <authorList>
            <person name="Tisza M.J."/>
            <person name="Buck C.B."/>
        </authorList>
    </citation>
    <scope>NUCLEOTIDE SEQUENCE</scope>
    <source>
        <strain evidence="1">CtML55</strain>
    </source>
</reference>
<proteinExistence type="predicted"/>
<sequence>MNENYWVKTYGGTMMYIAPDAHAWGIGGHNIAMKLYHSSHIGINFATSAYTWGIYANSNGNMYIGRRTGNVNDSSGTYYHTLTASYISSPGFYHSAIGSNSYVLLAGGSYKGLGDFAKGNAGSATKGVYVTGGTVTAMTYSLSSNLNSGTSGKLAYYSSATTVAAYTSSVGATNRGVYMNAGVPTVMTYYLNATVNSGTSGKLAYYSGTNSIDDYTSTVGSSGTPIYLSSGVPTACTGVMVKYWASYTINNYSGTSVTYSKNGGNYNFVTSTSRRDTGRYTIGTVYPSG</sequence>
<name>A0A8S5RHY4_9VIRU</name>
<evidence type="ECO:0000313" key="1">
    <source>
        <dbReference type="EMBL" id="DAE30730.1"/>
    </source>
</evidence>
<protein>
    <submittedName>
        <fullName evidence="1">Uncharacterized protein</fullName>
    </submittedName>
</protein>
<dbReference type="EMBL" id="BK059105">
    <property type="protein sequence ID" value="DAE30730.1"/>
    <property type="molecule type" value="Genomic_DNA"/>
</dbReference>
<organism evidence="1">
    <name type="scientific">virus sp. ctML55</name>
    <dbReference type="NCBI Taxonomy" id="2827627"/>
    <lineage>
        <taxon>Viruses</taxon>
    </lineage>
</organism>